<proteinExistence type="predicted"/>
<evidence type="ECO:0000313" key="3">
    <source>
        <dbReference type="EnsemblFungi" id="PTTG_07393-t43_1-p1"/>
    </source>
</evidence>
<evidence type="ECO:0000313" key="4">
    <source>
        <dbReference type="Proteomes" id="UP000005240"/>
    </source>
</evidence>
<reference evidence="3" key="4">
    <citation type="submission" date="2025-05" db="UniProtKB">
        <authorList>
            <consortium name="EnsemblFungi"/>
        </authorList>
    </citation>
    <scope>IDENTIFICATION</scope>
    <source>
        <strain evidence="3">isolate 1-1 / race 1 (BBBD)</strain>
    </source>
</reference>
<evidence type="ECO:0000313" key="2">
    <source>
        <dbReference type="EMBL" id="OAV91944.1"/>
    </source>
</evidence>
<gene>
    <name evidence="2" type="ORF">PTTG_07393</name>
</gene>
<sequence length="192" mass="21925">MKVNNQSDIAKHKPSESEVAKLEQSDAQKREVKKLVLLPDLLYKAQIPSHLVGFIKDIFEPEPDGNCDFQCVAKAVGYNKDGWFQVRKEMVKEILAKKDLYSKLQVKGKIINKIVAGLNMKTLKTKAGRTKWFEKLSHGQVLSNAIIRPVFFVLLPTCDPYLPLRLGPDNSQDPDPIYMLHVNKNHWFLVNI</sequence>
<feature type="non-terminal residue" evidence="2">
    <location>
        <position position="192"/>
    </location>
</feature>
<dbReference type="Proteomes" id="UP000005240">
    <property type="component" value="Unassembled WGS sequence"/>
</dbReference>
<keyword evidence="4" id="KW-1185">Reference proteome</keyword>
<reference evidence="3 4" key="3">
    <citation type="journal article" date="2017" name="G3 (Bethesda)">
        <title>Comparative analysis highlights variable genome content of wheat rusts and divergence of the mating loci.</title>
        <authorList>
            <person name="Cuomo C.A."/>
            <person name="Bakkeren G."/>
            <person name="Khalil H.B."/>
            <person name="Panwar V."/>
            <person name="Joly D."/>
            <person name="Linning R."/>
            <person name="Sakthikumar S."/>
            <person name="Song X."/>
            <person name="Adiconis X."/>
            <person name="Fan L."/>
            <person name="Goldberg J.M."/>
            <person name="Levin J.Z."/>
            <person name="Young S."/>
            <person name="Zeng Q."/>
            <person name="Anikster Y."/>
            <person name="Bruce M."/>
            <person name="Wang M."/>
            <person name="Yin C."/>
            <person name="McCallum B."/>
            <person name="Szabo L.J."/>
            <person name="Hulbert S."/>
            <person name="Chen X."/>
            <person name="Fellers J.P."/>
        </authorList>
    </citation>
    <scope>NUCLEOTIDE SEQUENCE</scope>
    <source>
        <strain evidence="4">Isolate 1-1 / race 1 (BBBD)</strain>
        <strain evidence="3">isolate 1-1 / race 1 (BBBD)</strain>
    </source>
</reference>
<feature type="compositionally biased region" description="Basic and acidic residues" evidence="1">
    <location>
        <begin position="9"/>
        <end position="24"/>
    </location>
</feature>
<organism evidence="2">
    <name type="scientific">Puccinia triticina (isolate 1-1 / race 1 (BBBD))</name>
    <name type="common">Brown leaf rust fungus</name>
    <dbReference type="NCBI Taxonomy" id="630390"/>
    <lineage>
        <taxon>Eukaryota</taxon>
        <taxon>Fungi</taxon>
        <taxon>Dikarya</taxon>
        <taxon>Basidiomycota</taxon>
        <taxon>Pucciniomycotina</taxon>
        <taxon>Pucciniomycetes</taxon>
        <taxon>Pucciniales</taxon>
        <taxon>Pucciniaceae</taxon>
        <taxon>Puccinia</taxon>
    </lineage>
</organism>
<dbReference type="EMBL" id="ADAS02000072">
    <property type="protein sequence ID" value="OAV91944.1"/>
    <property type="molecule type" value="Genomic_DNA"/>
</dbReference>
<dbReference type="OrthoDB" id="2379842at2759"/>
<name>A0A180GH90_PUCT1</name>
<feature type="region of interest" description="Disordered" evidence="1">
    <location>
        <begin position="1"/>
        <end position="24"/>
    </location>
</feature>
<evidence type="ECO:0008006" key="5">
    <source>
        <dbReference type="Google" id="ProtNLM"/>
    </source>
</evidence>
<reference evidence="2" key="1">
    <citation type="submission" date="2009-11" db="EMBL/GenBank/DDBJ databases">
        <authorList>
            <consortium name="The Broad Institute Genome Sequencing Platform"/>
            <person name="Ward D."/>
            <person name="Feldgarden M."/>
            <person name="Earl A."/>
            <person name="Young S.K."/>
            <person name="Zeng Q."/>
            <person name="Koehrsen M."/>
            <person name="Alvarado L."/>
            <person name="Berlin A."/>
            <person name="Bochicchio J."/>
            <person name="Borenstein D."/>
            <person name="Chapman S.B."/>
            <person name="Chen Z."/>
            <person name="Engels R."/>
            <person name="Freedman E."/>
            <person name="Gellesch M."/>
            <person name="Goldberg J."/>
            <person name="Griggs A."/>
            <person name="Gujja S."/>
            <person name="Heilman E."/>
            <person name="Heiman D."/>
            <person name="Hepburn T."/>
            <person name="Howarth C."/>
            <person name="Jen D."/>
            <person name="Larson L."/>
            <person name="Lewis B."/>
            <person name="Mehta T."/>
            <person name="Park D."/>
            <person name="Pearson M."/>
            <person name="Roberts A."/>
            <person name="Saif S."/>
            <person name="Shea T."/>
            <person name="Shenoy N."/>
            <person name="Sisk P."/>
            <person name="Stolte C."/>
            <person name="Sykes S."/>
            <person name="Thomson T."/>
            <person name="Walk T."/>
            <person name="White J."/>
            <person name="Yandava C."/>
            <person name="Izard J."/>
            <person name="Baranova O.V."/>
            <person name="Blanton J.M."/>
            <person name="Tanner A.C."/>
            <person name="Dewhirst F.E."/>
            <person name="Haas B."/>
            <person name="Nusbaum C."/>
            <person name="Birren B."/>
        </authorList>
    </citation>
    <scope>NUCLEOTIDE SEQUENCE [LARGE SCALE GENOMIC DNA]</scope>
    <source>
        <strain evidence="2">1-1 BBBD Race 1</strain>
    </source>
</reference>
<dbReference type="CDD" id="cd22744">
    <property type="entry name" value="OTU"/>
    <property type="match status" value="1"/>
</dbReference>
<reference evidence="2" key="2">
    <citation type="submission" date="2016-05" db="EMBL/GenBank/DDBJ databases">
        <title>Comparative analysis highlights variable genome content of wheat rusts and divergence of the mating loci.</title>
        <authorList>
            <person name="Cuomo C.A."/>
            <person name="Bakkeren G."/>
            <person name="Szabo L."/>
            <person name="Khalil H."/>
            <person name="Joly D."/>
            <person name="Goldberg J."/>
            <person name="Young S."/>
            <person name="Zeng Q."/>
            <person name="Fellers J."/>
        </authorList>
    </citation>
    <scope>NUCLEOTIDE SEQUENCE [LARGE SCALE GENOMIC DNA]</scope>
    <source>
        <strain evidence="2">1-1 BBBD Race 1</strain>
    </source>
</reference>
<evidence type="ECO:0000256" key="1">
    <source>
        <dbReference type="SAM" id="MobiDB-lite"/>
    </source>
</evidence>
<accession>A0A180GH90</accession>
<dbReference type="AlphaFoldDB" id="A0A180GH90"/>
<protein>
    <recommendedName>
        <fullName evidence="5">OTU domain-containing protein</fullName>
    </recommendedName>
</protein>
<dbReference type="EnsemblFungi" id="PTTG_07393-t43_1">
    <property type="protein sequence ID" value="PTTG_07393-t43_1-p1"/>
    <property type="gene ID" value="PTTG_07393"/>
</dbReference>
<dbReference type="VEuPathDB" id="FungiDB:PTTG_07393"/>